<comment type="caution">
    <text evidence="2">The sequence shown here is derived from an EMBL/GenBank/DDBJ whole genome shotgun (WGS) entry which is preliminary data.</text>
</comment>
<reference evidence="3" key="1">
    <citation type="journal article" date="2019" name="Int. J. Syst. Evol. Microbiol.">
        <title>The Global Catalogue of Microorganisms (GCM) 10K type strain sequencing project: providing services to taxonomists for standard genome sequencing and annotation.</title>
        <authorList>
            <consortium name="The Broad Institute Genomics Platform"/>
            <consortium name="The Broad Institute Genome Sequencing Center for Infectious Disease"/>
            <person name="Wu L."/>
            <person name="Ma J."/>
        </authorList>
    </citation>
    <scope>NUCLEOTIDE SEQUENCE [LARGE SCALE GENOMIC DNA]</scope>
    <source>
        <strain evidence="3">JCM 18123</strain>
    </source>
</reference>
<evidence type="ECO:0000313" key="3">
    <source>
        <dbReference type="Proteomes" id="UP001499993"/>
    </source>
</evidence>
<feature type="transmembrane region" description="Helical" evidence="1">
    <location>
        <begin position="71"/>
        <end position="89"/>
    </location>
</feature>
<feature type="transmembrane region" description="Helical" evidence="1">
    <location>
        <begin position="46"/>
        <end position="66"/>
    </location>
</feature>
<dbReference type="RefSeq" id="WP_344144725.1">
    <property type="nucleotide sequence ID" value="NZ_BAABIK010000019.1"/>
</dbReference>
<dbReference type="EMBL" id="BAABIK010000019">
    <property type="protein sequence ID" value="GAA4947509.1"/>
    <property type="molecule type" value="Genomic_DNA"/>
</dbReference>
<keyword evidence="1" id="KW-1133">Transmembrane helix</keyword>
<gene>
    <name evidence="2" type="ORF">GCM10023224_33980</name>
</gene>
<dbReference type="Proteomes" id="UP001499993">
    <property type="component" value="Unassembled WGS sequence"/>
</dbReference>
<accession>A0ABP9GV47</accession>
<proteinExistence type="predicted"/>
<organism evidence="2 3">
    <name type="scientific">Streptomonospora halophila</name>
    <dbReference type="NCBI Taxonomy" id="427369"/>
    <lineage>
        <taxon>Bacteria</taxon>
        <taxon>Bacillati</taxon>
        <taxon>Actinomycetota</taxon>
        <taxon>Actinomycetes</taxon>
        <taxon>Streptosporangiales</taxon>
        <taxon>Nocardiopsidaceae</taxon>
        <taxon>Streptomonospora</taxon>
    </lineage>
</organism>
<name>A0ABP9GV47_9ACTN</name>
<keyword evidence="3" id="KW-1185">Reference proteome</keyword>
<evidence type="ECO:0000313" key="2">
    <source>
        <dbReference type="EMBL" id="GAA4947509.1"/>
    </source>
</evidence>
<evidence type="ECO:0000256" key="1">
    <source>
        <dbReference type="SAM" id="Phobius"/>
    </source>
</evidence>
<feature type="transmembrane region" description="Helical" evidence="1">
    <location>
        <begin position="129"/>
        <end position="148"/>
    </location>
</feature>
<sequence>MELALVILLLLITVQSLAKFGVWLVVPYQTRIARIASYYAGGPRKLAIADGVLLALSVVLVLLLFATDMRYLSFVTGLLVGMTLIQLFFHRFNRPLPPEHSPEDTPAPPIKLMSYAIQARPGLAWRETAVITALSVWAVFMLVSRGLLG</sequence>
<keyword evidence="1" id="KW-0812">Transmembrane</keyword>
<protein>
    <submittedName>
        <fullName evidence="2">Uncharacterized protein</fullName>
    </submittedName>
</protein>
<keyword evidence="1" id="KW-0472">Membrane</keyword>